<reference evidence="1 2" key="1">
    <citation type="submission" date="2021-01" db="EMBL/GenBank/DDBJ databases">
        <title>Entomomonas sp. F2A isolated from a house cricket (Acheta domesticus).</title>
        <authorList>
            <person name="Spergser J."/>
            <person name="Busse H.-J."/>
        </authorList>
    </citation>
    <scope>NUCLEOTIDE SEQUENCE [LARGE SCALE GENOMIC DNA]</scope>
    <source>
        <strain evidence="1 2">F2A</strain>
    </source>
</reference>
<keyword evidence="2" id="KW-1185">Reference proteome</keyword>
<dbReference type="KEGG" id="eaz:JHT90_09515"/>
<sequence>MTIYTISAHIKTNTAGENLYYDMELYKTDWSGKETYALKPTGKHPLQADYKTQLHPSQDISDPAETCYILSIILYRKIGVEYIQINQDPMTAIMPLKGFQTTDKEWGASREFEYFETAQDTQKAEQGQVNIYKLNISSKPRIFEAKEHGIGDPLDPFTKEKVEEELKIRMTRPAISYNQMLNLPLLDAQRRVLSYPFQDRSSLCGPASFFYCLLEDRPDIYQQVIKELWETGKTKIGTLKIEPGTDCKNPTSFFRTFNAKSGQVIITKLPAIDWMTLASLRDGENSIFDYQSPDNEFSGITMDGAIKKWFQKIGVQCIYSTRFNLVLDYLFGSNLSLREVCLLNSYINSSNHIITLIGDGLIQSEGVKRKVHWIVWQDKLRLKKDNTEVTTSTPLTEIVTLKLFSWGVSMGLVKDFTLKEVLEYLYGGLVFSKIP</sequence>
<proteinExistence type="predicted"/>
<accession>A0A974NDF8</accession>
<evidence type="ECO:0000313" key="1">
    <source>
        <dbReference type="EMBL" id="QQP84646.1"/>
    </source>
</evidence>
<protein>
    <submittedName>
        <fullName evidence="1">Uncharacterized protein</fullName>
    </submittedName>
</protein>
<name>A0A974NDF8_9GAMM</name>
<gene>
    <name evidence="1" type="ORF">JHT90_09515</name>
</gene>
<organism evidence="1 2">
    <name type="scientific">Entomomonas asaccharolytica</name>
    <dbReference type="NCBI Taxonomy" id="2785331"/>
    <lineage>
        <taxon>Bacteria</taxon>
        <taxon>Pseudomonadati</taxon>
        <taxon>Pseudomonadota</taxon>
        <taxon>Gammaproteobacteria</taxon>
        <taxon>Pseudomonadales</taxon>
        <taxon>Pseudomonadaceae</taxon>
        <taxon>Entomomonas</taxon>
    </lineage>
</organism>
<evidence type="ECO:0000313" key="2">
    <source>
        <dbReference type="Proteomes" id="UP000595278"/>
    </source>
</evidence>
<dbReference type="RefSeq" id="WP_201090543.1">
    <property type="nucleotide sequence ID" value="NZ_CP067393.1"/>
</dbReference>
<dbReference type="Proteomes" id="UP000595278">
    <property type="component" value="Chromosome"/>
</dbReference>
<dbReference type="EMBL" id="CP067393">
    <property type="protein sequence ID" value="QQP84646.1"/>
    <property type="molecule type" value="Genomic_DNA"/>
</dbReference>
<dbReference type="AlphaFoldDB" id="A0A974NDF8"/>